<evidence type="ECO:0000313" key="3">
    <source>
        <dbReference type="Proteomes" id="UP001212821"/>
    </source>
</evidence>
<evidence type="ECO:0008006" key="4">
    <source>
        <dbReference type="Google" id="ProtNLM"/>
    </source>
</evidence>
<dbReference type="Proteomes" id="UP001212821">
    <property type="component" value="Chromosome"/>
</dbReference>
<reference evidence="3" key="1">
    <citation type="submission" date="2022-12" db="EMBL/GenBank/DDBJ databases">
        <authorList>
            <person name="Mo P."/>
        </authorList>
    </citation>
    <scope>NUCLEOTIDE SEQUENCE [LARGE SCALE GENOMIC DNA]</scope>
    <source>
        <strain evidence="3">HUAS 3-15</strain>
    </source>
</reference>
<evidence type="ECO:0000256" key="1">
    <source>
        <dbReference type="SAM" id="Phobius"/>
    </source>
</evidence>
<feature type="transmembrane region" description="Helical" evidence="1">
    <location>
        <begin position="211"/>
        <end position="233"/>
    </location>
</feature>
<feature type="transmembrane region" description="Helical" evidence="1">
    <location>
        <begin position="73"/>
        <end position="92"/>
    </location>
</feature>
<feature type="transmembrane region" description="Helical" evidence="1">
    <location>
        <begin position="104"/>
        <end position="123"/>
    </location>
</feature>
<name>A0ABY7PYQ5_9ACTN</name>
<organism evidence="2 3">
    <name type="scientific">Kitasatospora cathayae</name>
    <dbReference type="NCBI Taxonomy" id="3004092"/>
    <lineage>
        <taxon>Bacteria</taxon>
        <taxon>Bacillati</taxon>
        <taxon>Actinomycetota</taxon>
        <taxon>Actinomycetes</taxon>
        <taxon>Kitasatosporales</taxon>
        <taxon>Streptomycetaceae</taxon>
        <taxon>Kitasatospora</taxon>
    </lineage>
</organism>
<keyword evidence="1" id="KW-1133">Transmembrane helix</keyword>
<protein>
    <recommendedName>
        <fullName evidence="4">Integral membrane protein</fullName>
    </recommendedName>
</protein>
<feature type="transmembrane region" description="Helical" evidence="1">
    <location>
        <begin position="239"/>
        <end position="259"/>
    </location>
</feature>
<dbReference type="EMBL" id="CP115450">
    <property type="protein sequence ID" value="WBP85504.1"/>
    <property type="molecule type" value="Genomic_DNA"/>
</dbReference>
<evidence type="ECO:0000313" key="2">
    <source>
        <dbReference type="EMBL" id="WBP85504.1"/>
    </source>
</evidence>
<sequence>MTGGRARRPVDLSRLYPAPMRERWGEELAEELAREVRASGWRAWPGLLAAIADLWLHPAVWPAEHRAERRDRAAVLAVAVALATGFVGTLAAEQGARQTAAPGGAWAAPLDQVLLLAGLALVTPLPRRDLAALRALLATAAHRLTAPALAGAGLVALVHSAAGSALAATDYRFAAVACWWTVLAVGGWQTCRTVASPAGRLALATPHPTRLRLGLGALTAAGVLAGAALLVTWTAGHATVAAVGGILLVLLTWPLAATLRDLRQSGN</sequence>
<proteinExistence type="predicted"/>
<accession>A0ABY7PYQ5</accession>
<keyword evidence="1" id="KW-0812">Transmembrane</keyword>
<dbReference type="RefSeq" id="WP_270141510.1">
    <property type="nucleotide sequence ID" value="NZ_CP115450.1"/>
</dbReference>
<keyword evidence="1" id="KW-0472">Membrane</keyword>
<feature type="transmembrane region" description="Helical" evidence="1">
    <location>
        <begin position="173"/>
        <end position="191"/>
    </location>
</feature>
<keyword evidence="3" id="KW-1185">Reference proteome</keyword>
<feature type="transmembrane region" description="Helical" evidence="1">
    <location>
        <begin position="144"/>
        <end position="167"/>
    </location>
</feature>
<gene>
    <name evidence="2" type="ORF">O1G21_06305</name>
</gene>